<feature type="domain" description="Thioredoxin" evidence="5">
    <location>
        <begin position="29"/>
        <end position="193"/>
    </location>
</feature>
<dbReference type="InterPro" id="IPR036249">
    <property type="entry name" value="Thioredoxin-like_sf"/>
</dbReference>
<comment type="similarity">
    <text evidence="1">Belongs to the SCO1/2 family.</text>
</comment>
<dbReference type="InterPro" id="IPR003782">
    <property type="entry name" value="SCO1/SenC"/>
</dbReference>
<evidence type="ECO:0000256" key="1">
    <source>
        <dbReference type="ARBA" id="ARBA00010996"/>
    </source>
</evidence>
<proteinExistence type="inferred from homology"/>
<feature type="binding site" evidence="3">
    <location>
        <position position="158"/>
    </location>
    <ligand>
        <name>Cu cation</name>
        <dbReference type="ChEBI" id="CHEBI:23378"/>
    </ligand>
</feature>
<feature type="disulfide bond" description="Redox-active" evidence="4">
    <location>
        <begin position="67"/>
        <end position="71"/>
    </location>
</feature>
<dbReference type="AlphaFoldDB" id="A0A255XMP9"/>
<evidence type="ECO:0000256" key="2">
    <source>
        <dbReference type="ARBA" id="ARBA00023008"/>
    </source>
</evidence>
<evidence type="ECO:0000256" key="4">
    <source>
        <dbReference type="PIRSR" id="PIRSR603782-2"/>
    </source>
</evidence>
<evidence type="ECO:0000313" key="7">
    <source>
        <dbReference type="Proteomes" id="UP000216361"/>
    </source>
</evidence>
<dbReference type="Pfam" id="PF02630">
    <property type="entry name" value="SCO1-SenC"/>
    <property type="match status" value="1"/>
</dbReference>
<dbReference type="GO" id="GO:0046872">
    <property type="term" value="F:metal ion binding"/>
    <property type="evidence" value="ECO:0007669"/>
    <property type="project" value="UniProtKB-KW"/>
</dbReference>
<dbReference type="CDD" id="cd02968">
    <property type="entry name" value="SCO"/>
    <property type="match status" value="1"/>
</dbReference>
<reference evidence="6 7" key="1">
    <citation type="submission" date="2017-07" db="EMBL/GenBank/DDBJ databases">
        <title>Elstera cyanobacteriorum sp. nov., a novel bacterium isolated from cyanobacterial aggregates in a eutrophic lake.</title>
        <authorList>
            <person name="Cai H."/>
        </authorList>
    </citation>
    <scope>NUCLEOTIDE SEQUENCE [LARGE SCALE GENOMIC DNA]</scope>
    <source>
        <strain evidence="6 7">TH019</strain>
    </source>
</reference>
<name>A0A255XMP9_9PROT</name>
<dbReference type="SUPFAM" id="SSF52833">
    <property type="entry name" value="Thioredoxin-like"/>
    <property type="match status" value="1"/>
</dbReference>
<evidence type="ECO:0000256" key="3">
    <source>
        <dbReference type="PIRSR" id="PIRSR603782-1"/>
    </source>
</evidence>
<dbReference type="PANTHER" id="PTHR12151:SF25">
    <property type="entry name" value="LINALOOL DEHYDRATASE_ISOMERASE DOMAIN-CONTAINING PROTEIN"/>
    <property type="match status" value="1"/>
</dbReference>
<dbReference type="PROSITE" id="PS51352">
    <property type="entry name" value="THIOREDOXIN_2"/>
    <property type="match status" value="1"/>
</dbReference>
<sequence>MVVVAGIGAIAALLTTDRPIGAAREGQSSGTPLVGGAFTLVDQDGKTRTQADFAGKLMLIYFGYTFCPDVCPTGLQRLAEGLDALSDADRVQVSPVFVTIDPARDTPAVLKEYVAQFHPDLIGLTGTADQVSVAAKAYRVYYRKSDQTKDQKDYLMDHSSIIFLMGKDGTYKAHFTHESKPEEIAAGVRRALQG</sequence>
<dbReference type="InterPro" id="IPR013766">
    <property type="entry name" value="Thioredoxin_domain"/>
</dbReference>
<dbReference type="PANTHER" id="PTHR12151">
    <property type="entry name" value="ELECTRON TRANSPORT PROTIN SCO1/SENC FAMILY MEMBER"/>
    <property type="match status" value="1"/>
</dbReference>
<dbReference type="Proteomes" id="UP000216361">
    <property type="component" value="Unassembled WGS sequence"/>
</dbReference>
<keyword evidence="3" id="KW-0479">Metal-binding</keyword>
<keyword evidence="2 3" id="KW-0186">Copper</keyword>
<dbReference type="FunFam" id="3.40.30.10:FF:000013">
    <property type="entry name" value="Blast:Protein SCO1 homolog, mitochondrial"/>
    <property type="match status" value="1"/>
</dbReference>
<dbReference type="Gene3D" id="3.40.30.10">
    <property type="entry name" value="Glutaredoxin"/>
    <property type="match status" value="1"/>
</dbReference>
<keyword evidence="4" id="KW-1015">Disulfide bond</keyword>
<feature type="binding site" evidence="3">
    <location>
        <position position="67"/>
    </location>
    <ligand>
        <name>Cu cation</name>
        <dbReference type="ChEBI" id="CHEBI:23378"/>
    </ligand>
</feature>
<accession>A0A255XMP9</accession>
<feature type="binding site" evidence="3">
    <location>
        <position position="71"/>
    </location>
    <ligand>
        <name>Cu cation</name>
        <dbReference type="ChEBI" id="CHEBI:23378"/>
    </ligand>
</feature>
<comment type="caution">
    <text evidence="6">The sequence shown here is derived from an EMBL/GenBank/DDBJ whole genome shotgun (WGS) entry which is preliminary data.</text>
</comment>
<protein>
    <recommendedName>
        <fullName evidence="5">Thioredoxin domain-containing protein</fullName>
    </recommendedName>
</protein>
<evidence type="ECO:0000313" key="6">
    <source>
        <dbReference type="EMBL" id="OYQ17540.1"/>
    </source>
</evidence>
<organism evidence="6 7">
    <name type="scientific">Elstera cyanobacteriorum</name>
    <dbReference type="NCBI Taxonomy" id="2022747"/>
    <lineage>
        <taxon>Bacteria</taxon>
        <taxon>Pseudomonadati</taxon>
        <taxon>Pseudomonadota</taxon>
        <taxon>Alphaproteobacteria</taxon>
        <taxon>Rhodospirillales</taxon>
        <taxon>Rhodospirillaceae</taxon>
        <taxon>Elstera</taxon>
    </lineage>
</organism>
<dbReference type="EMBL" id="NOXS01000034">
    <property type="protein sequence ID" value="OYQ17540.1"/>
    <property type="molecule type" value="Genomic_DNA"/>
</dbReference>
<evidence type="ECO:0000259" key="5">
    <source>
        <dbReference type="PROSITE" id="PS51352"/>
    </source>
</evidence>
<dbReference type="OrthoDB" id="9790194at2"/>
<gene>
    <name evidence="6" type="ORF">CHR90_15115</name>
</gene>
<keyword evidence="7" id="KW-1185">Reference proteome</keyword>